<evidence type="ECO:0000256" key="2">
    <source>
        <dbReference type="SAM" id="SignalP"/>
    </source>
</evidence>
<organism evidence="3 4">
    <name type="scientific">Tetradesmus obliquus</name>
    <name type="common">Green alga</name>
    <name type="synonym">Acutodesmus obliquus</name>
    <dbReference type="NCBI Taxonomy" id="3088"/>
    <lineage>
        <taxon>Eukaryota</taxon>
        <taxon>Viridiplantae</taxon>
        <taxon>Chlorophyta</taxon>
        <taxon>core chlorophytes</taxon>
        <taxon>Chlorophyceae</taxon>
        <taxon>CS clade</taxon>
        <taxon>Sphaeropleales</taxon>
        <taxon>Scenedesmaceae</taxon>
        <taxon>Tetradesmus</taxon>
    </lineage>
</organism>
<feature type="compositionally biased region" description="Polar residues" evidence="1">
    <location>
        <begin position="215"/>
        <end position="233"/>
    </location>
</feature>
<feature type="region of interest" description="Disordered" evidence="1">
    <location>
        <begin position="194"/>
        <end position="289"/>
    </location>
</feature>
<proteinExistence type="predicted"/>
<sequence>MKLYTALFLALLVLATQAEQEQDDTHDQNGYSLKFIGKAPKFQFAPSADNSSWVRVEFGSVFEATDSGDKVAVHSIESLAAVKPVYTTGYETVNNTNVTYVLMKLPFANLTTLEYNGSNCASPVVSADDFAAGYLAIKVQFGFSNDVIFPYGVNNTVVALANSTKFSIEAKGWPFCSMNNTLQIEMETSTAAGNEAKPIHSDQSEDGEQDAPEPVSTNATEGSNATSTPSSPTRKLLKDGKPQEHGSSNGDHDRNSPEPTTGSGAAGHPSGRPSRPPHPRDPRVVDKPRKQVAMLTGKPGKAAMLYFEAYAYDAVGGSQLLNVTTSVMEHGSHLMVTLGFPYFTSIYYDPTVATNVDSTVAGYTANTTAEVVAAPKNAGDSLRLGAVSFVAGGLLLALLL</sequence>
<keyword evidence="4" id="KW-1185">Reference proteome</keyword>
<evidence type="ECO:0000256" key="1">
    <source>
        <dbReference type="SAM" id="MobiDB-lite"/>
    </source>
</evidence>
<feature type="compositionally biased region" description="Basic and acidic residues" evidence="1">
    <location>
        <begin position="278"/>
        <end position="289"/>
    </location>
</feature>
<evidence type="ECO:0000313" key="4">
    <source>
        <dbReference type="Proteomes" id="UP001244341"/>
    </source>
</evidence>
<feature type="compositionally biased region" description="Basic and acidic residues" evidence="1">
    <location>
        <begin position="236"/>
        <end position="256"/>
    </location>
</feature>
<reference evidence="3 4" key="1">
    <citation type="submission" date="2023-05" db="EMBL/GenBank/DDBJ databases">
        <title>A 100% complete, gapless, phased diploid assembly of the Scenedesmus obliquus UTEX 3031 genome.</title>
        <authorList>
            <person name="Biondi T.C."/>
            <person name="Hanschen E.R."/>
            <person name="Kwon T."/>
            <person name="Eng W."/>
            <person name="Kruse C.P.S."/>
            <person name="Koehler S.I."/>
            <person name="Kunde Y."/>
            <person name="Gleasner C.D."/>
            <person name="You Mak K.T."/>
            <person name="Polle J."/>
            <person name="Hovde B.T."/>
            <person name="Starkenburg S.R."/>
        </authorList>
    </citation>
    <scope>NUCLEOTIDE SEQUENCE [LARGE SCALE GENOMIC DNA]</scope>
    <source>
        <strain evidence="3 4">DOE0152z</strain>
    </source>
</reference>
<keyword evidence="2" id="KW-0732">Signal</keyword>
<feature type="signal peptide" evidence="2">
    <location>
        <begin position="1"/>
        <end position="18"/>
    </location>
</feature>
<gene>
    <name evidence="3" type="ORF">OEZ85_010923</name>
</gene>
<evidence type="ECO:0000313" key="3">
    <source>
        <dbReference type="EMBL" id="WIA10753.1"/>
    </source>
</evidence>
<protein>
    <submittedName>
        <fullName evidence="3">Uncharacterized protein</fullName>
    </submittedName>
</protein>
<feature type="chain" id="PRO_5045701786" evidence="2">
    <location>
        <begin position="19"/>
        <end position="400"/>
    </location>
</feature>
<accession>A0ABY8TNR0</accession>
<name>A0ABY8TNR0_TETOB</name>
<dbReference type="EMBL" id="CP126209">
    <property type="protein sequence ID" value="WIA10753.1"/>
    <property type="molecule type" value="Genomic_DNA"/>
</dbReference>
<dbReference type="Proteomes" id="UP001244341">
    <property type="component" value="Chromosome 2b"/>
</dbReference>